<dbReference type="PANTHER" id="PTHR21666">
    <property type="entry name" value="PEPTIDASE-RELATED"/>
    <property type="match status" value="1"/>
</dbReference>
<evidence type="ECO:0000256" key="4">
    <source>
        <dbReference type="ARBA" id="ARBA00022801"/>
    </source>
</evidence>
<dbReference type="EMBL" id="AEGR01000060">
    <property type="protein sequence ID" value="EGI76649.1"/>
    <property type="molecule type" value="Genomic_DNA"/>
</dbReference>
<evidence type="ECO:0000259" key="7">
    <source>
        <dbReference type="Pfam" id="PF01551"/>
    </source>
</evidence>
<keyword evidence="5" id="KW-0862">Zinc</keyword>
<keyword evidence="6" id="KW-0482">Metalloprotease</keyword>
<gene>
    <name evidence="8" type="ORF">HGR_10155</name>
</gene>
<sequence length="494" mass="53673">MSVLLSMLQRLPRSLRARARLTRGRWTQDSQRRWAPVALAVSLAALGLGAGAYAVAAVVVSLAPDPARLPVQQVTAEVQALPFVSPFAAPAPAPLDESTAGPSQRVDGHRFSVYRSELSRAQDTAEGLLHRLGIHDTQAAAFLKRDILTHRHLLGRTGRLLSVEASERNTLLKLTARWSPSDDGSFERLIIERSGDGFSSRLEKAMLTASLRMASGVIDSSLFASTDQAGIPDAVAVQLAEIFSADIDFHSDLREGDRYAVVYEMLEGDGEPLRAGRVLSAEFINAGKAYQAVWFTEPNTDQPELLVVGQPTQTNGRSGYYSLDGQSLKRAYLASPLAFSRVTSGFRMRFHPILKTWRAHLGVDYAAPIGTPVRAVGDGVVEFAGEQGGYGKVVILRHRNGHQTLYAHLSRILVRHGQRIAQGQTLAASGATGWATGPHLHYEFRINGQHQNPLLIVRRSEAAPPVSAANRPAFDQVALQARRQLASAQLLASR</sequence>
<evidence type="ECO:0000256" key="6">
    <source>
        <dbReference type="ARBA" id="ARBA00023049"/>
    </source>
</evidence>
<dbReference type="GO" id="GO:0004222">
    <property type="term" value="F:metalloendopeptidase activity"/>
    <property type="evidence" value="ECO:0007669"/>
    <property type="project" value="TreeGrafter"/>
</dbReference>
<dbReference type="GO" id="GO:0046872">
    <property type="term" value="F:metal ion binding"/>
    <property type="evidence" value="ECO:0007669"/>
    <property type="project" value="UniProtKB-KW"/>
</dbReference>
<feature type="domain" description="M23ase beta-sheet core" evidence="7">
    <location>
        <begin position="359"/>
        <end position="453"/>
    </location>
</feature>
<evidence type="ECO:0000256" key="2">
    <source>
        <dbReference type="ARBA" id="ARBA00022670"/>
    </source>
</evidence>
<reference evidence="8 9" key="1">
    <citation type="journal article" date="2011" name="EMBO J.">
        <title>Structural diversity of bacterial flagellar motors.</title>
        <authorList>
            <person name="Chen S."/>
            <person name="Beeby M."/>
            <person name="Murphy G.E."/>
            <person name="Leadbetter J.R."/>
            <person name="Hendrixson D.R."/>
            <person name="Briegel A."/>
            <person name="Li Z."/>
            <person name="Shi J."/>
            <person name="Tocheva E.I."/>
            <person name="Muller A."/>
            <person name="Dobro M.J."/>
            <person name="Jensen G.J."/>
        </authorList>
    </citation>
    <scope>NUCLEOTIDE SEQUENCE [LARGE SCALE GENOMIC DNA]</scope>
    <source>
        <strain evidence="8 9">ATCC 19624</strain>
    </source>
</reference>
<dbReference type="AlphaFoldDB" id="F3KU99"/>
<organism evidence="8 9">
    <name type="scientific">Hylemonella gracilis ATCC 19624</name>
    <dbReference type="NCBI Taxonomy" id="887062"/>
    <lineage>
        <taxon>Bacteria</taxon>
        <taxon>Pseudomonadati</taxon>
        <taxon>Pseudomonadota</taxon>
        <taxon>Betaproteobacteria</taxon>
        <taxon>Burkholderiales</taxon>
        <taxon>Comamonadaceae</taxon>
        <taxon>Hylemonella</taxon>
    </lineage>
</organism>
<comment type="cofactor">
    <cofactor evidence="1">
        <name>Zn(2+)</name>
        <dbReference type="ChEBI" id="CHEBI:29105"/>
    </cofactor>
</comment>
<dbReference type="PANTHER" id="PTHR21666:SF288">
    <property type="entry name" value="CELL DIVISION PROTEIN YTFB"/>
    <property type="match status" value="1"/>
</dbReference>
<dbReference type="SUPFAM" id="SSF51261">
    <property type="entry name" value="Duplicated hybrid motif"/>
    <property type="match status" value="1"/>
</dbReference>
<dbReference type="Gene3D" id="3.10.450.350">
    <property type="match status" value="1"/>
</dbReference>
<dbReference type="eggNOG" id="COG0739">
    <property type="taxonomic scope" value="Bacteria"/>
</dbReference>
<dbReference type="InterPro" id="IPR016047">
    <property type="entry name" value="M23ase_b-sheet_dom"/>
</dbReference>
<evidence type="ECO:0000256" key="3">
    <source>
        <dbReference type="ARBA" id="ARBA00022723"/>
    </source>
</evidence>
<evidence type="ECO:0000313" key="9">
    <source>
        <dbReference type="Proteomes" id="UP000016368"/>
    </source>
</evidence>
<dbReference type="GO" id="GO:0006508">
    <property type="term" value="P:proteolysis"/>
    <property type="evidence" value="ECO:0007669"/>
    <property type="project" value="UniProtKB-KW"/>
</dbReference>
<dbReference type="InterPro" id="IPR011055">
    <property type="entry name" value="Dup_hybrid_motif"/>
</dbReference>
<accession>F3KU99</accession>
<evidence type="ECO:0000313" key="8">
    <source>
        <dbReference type="EMBL" id="EGI76649.1"/>
    </source>
</evidence>
<protein>
    <submittedName>
        <fullName evidence="8">Peptidase M23B</fullName>
    </submittedName>
</protein>
<dbReference type="Pfam" id="PF01551">
    <property type="entry name" value="Peptidase_M23"/>
    <property type="match status" value="1"/>
</dbReference>
<dbReference type="CDD" id="cd12797">
    <property type="entry name" value="M23_peptidase"/>
    <property type="match status" value="1"/>
</dbReference>
<keyword evidence="9" id="KW-1185">Reference proteome</keyword>
<dbReference type="RefSeq" id="WP_006298099.1">
    <property type="nucleotide sequence ID" value="NZ_AEGR01000060.1"/>
</dbReference>
<dbReference type="STRING" id="887062.HGR_10155"/>
<name>F3KU99_9BURK</name>
<keyword evidence="2" id="KW-0645">Protease</keyword>
<proteinExistence type="predicted"/>
<dbReference type="Proteomes" id="UP000016368">
    <property type="component" value="Unassembled WGS sequence"/>
</dbReference>
<keyword evidence="3" id="KW-0479">Metal-binding</keyword>
<keyword evidence="4" id="KW-0378">Hydrolase</keyword>
<dbReference type="InterPro" id="IPR050570">
    <property type="entry name" value="Cell_wall_metabolism_enzyme"/>
</dbReference>
<evidence type="ECO:0000256" key="5">
    <source>
        <dbReference type="ARBA" id="ARBA00022833"/>
    </source>
</evidence>
<evidence type="ECO:0000256" key="1">
    <source>
        <dbReference type="ARBA" id="ARBA00001947"/>
    </source>
</evidence>
<dbReference type="MEROPS" id="M23.009"/>
<dbReference type="Gene3D" id="2.70.70.10">
    <property type="entry name" value="Glucose Permease (Domain IIA)"/>
    <property type="match status" value="1"/>
</dbReference>
<comment type="caution">
    <text evidence="8">The sequence shown here is derived from an EMBL/GenBank/DDBJ whole genome shotgun (WGS) entry which is preliminary data.</text>
</comment>